<dbReference type="PROSITE" id="PS01124">
    <property type="entry name" value="HTH_ARAC_FAMILY_2"/>
    <property type="match status" value="1"/>
</dbReference>
<sequence length="115" mass="13869">MFTHRIYRKKDEKYKSNYCVPSFRSIGIRLIIYKISYFHNVFRIMTGIALKEYIRNRRLVSSAYELVNTDGKIIDLAYKYQYETPESFTRAFTKMFEVTLSVYRKNNKHAIVFLP</sequence>
<evidence type="ECO:0000259" key="4">
    <source>
        <dbReference type="PROSITE" id="PS01124"/>
    </source>
</evidence>
<dbReference type="InterPro" id="IPR018062">
    <property type="entry name" value="HTH_AraC-typ_CS"/>
</dbReference>
<dbReference type="Gene3D" id="1.10.10.60">
    <property type="entry name" value="Homeodomain-like"/>
    <property type="match status" value="1"/>
</dbReference>
<dbReference type="PANTHER" id="PTHR47504:SF5">
    <property type="entry name" value="RIGHT ORIGIN-BINDING PROTEIN"/>
    <property type="match status" value="1"/>
</dbReference>
<keyword evidence="1" id="KW-0805">Transcription regulation</keyword>
<name>A0ABN1KXN5_CLOSU</name>
<keyword evidence="6" id="KW-1185">Reference proteome</keyword>
<organism evidence="5 6">
    <name type="scientific">Clostridium subterminale</name>
    <dbReference type="NCBI Taxonomy" id="1550"/>
    <lineage>
        <taxon>Bacteria</taxon>
        <taxon>Bacillati</taxon>
        <taxon>Bacillota</taxon>
        <taxon>Clostridia</taxon>
        <taxon>Eubacteriales</taxon>
        <taxon>Clostridiaceae</taxon>
        <taxon>Clostridium</taxon>
    </lineage>
</organism>
<dbReference type="SUPFAM" id="SSF46689">
    <property type="entry name" value="Homeodomain-like"/>
    <property type="match status" value="1"/>
</dbReference>
<proteinExistence type="predicted"/>
<keyword evidence="2" id="KW-0238">DNA-binding</keyword>
<comment type="caution">
    <text evidence="5">The sequence shown here is derived from an EMBL/GenBank/DDBJ whole genome shotgun (WGS) entry which is preliminary data.</text>
</comment>
<dbReference type="Proteomes" id="UP001501047">
    <property type="component" value="Unassembled WGS sequence"/>
</dbReference>
<evidence type="ECO:0000256" key="1">
    <source>
        <dbReference type="ARBA" id="ARBA00023015"/>
    </source>
</evidence>
<accession>A0ABN1KXN5</accession>
<feature type="domain" description="HTH araC/xylS-type" evidence="4">
    <location>
        <begin position="36"/>
        <end position="106"/>
    </location>
</feature>
<dbReference type="SMART" id="SM00342">
    <property type="entry name" value="HTH_ARAC"/>
    <property type="match status" value="1"/>
</dbReference>
<reference evidence="5 6" key="1">
    <citation type="journal article" date="2019" name="Int. J. Syst. Evol. Microbiol.">
        <title>The Global Catalogue of Microorganisms (GCM) 10K type strain sequencing project: providing services to taxonomists for standard genome sequencing and annotation.</title>
        <authorList>
            <consortium name="The Broad Institute Genomics Platform"/>
            <consortium name="The Broad Institute Genome Sequencing Center for Infectious Disease"/>
            <person name="Wu L."/>
            <person name="Ma J."/>
        </authorList>
    </citation>
    <scope>NUCLEOTIDE SEQUENCE [LARGE SCALE GENOMIC DNA]</scope>
    <source>
        <strain evidence="5 6">JCM 1417</strain>
    </source>
</reference>
<dbReference type="RefSeq" id="WP_343827817.1">
    <property type="nucleotide sequence ID" value="NZ_BAAACI010000008.1"/>
</dbReference>
<evidence type="ECO:0000256" key="2">
    <source>
        <dbReference type="ARBA" id="ARBA00023125"/>
    </source>
</evidence>
<gene>
    <name evidence="5" type="ORF">GCM10008908_34830</name>
</gene>
<dbReference type="Pfam" id="PF12833">
    <property type="entry name" value="HTH_18"/>
    <property type="match status" value="1"/>
</dbReference>
<evidence type="ECO:0000313" key="6">
    <source>
        <dbReference type="Proteomes" id="UP001501047"/>
    </source>
</evidence>
<dbReference type="PANTHER" id="PTHR47504">
    <property type="entry name" value="RIGHT ORIGIN-BINDING PROTEIN"/>
    <property type="match status" value="1"/>
</dbReference>
<dbReference type="InterPro" id="IPR009057">
    <property type="entry name" value="Homeodomain-like_sf"/>
</dbReference>
<evidence type="ECO:0000313" key="5">
    <source>
        <dbReference type="EMBL" id="GAA0778257.1"/>
    </source>
</evidence>
<protein>
    <recommendedName>
        <fullName evidence="4">HTH araC/xylS-type domain-containing protein</fullName>
    </recommendedName>
</protein>
<dbReference type="InterPro" id="IPR018060">
    <property type="entry name" value="HTH_AraC"/>
</dbReference>
<dbReference type="PROSITE" id="PS00041">
    <property type="entry name" value="HTH_ARAC_FAMILY_1"/>
    <property type="match status" value="1"/>
</dbReference>
<dbReference type="EMBL" id="BAAACI010000008">
    <property type="protein sequence ID" value="GAA0778257.1"/>
    <property type="molecule type" value="Genomic_DNA"/>
</dbReference>
<dbReference type="InterPro" id="IPR050959">
    <property type="entry name" value="MarA-like"/>
</dbReference>
<keyword evidence="3" id="KW-0804">Transcription</keyword>
<evidence type="ECO:0000256" key="3">
    <source>
        <dbReference type="ARBA" id="ARBA00023163"/>
    </source>
</evidence>